<evidence type="ECO:0000256" key="6">
    <source>
        <dbReference type="ARBA" id="ARBA00022833"/>
    </source>
</evidence>
<dbReference type="InterPro" id="IPR002083">
    <property type="entry name" value="MATH/TRAF_dom"/>
</dbReference>
<keyword evidence="2" id="KW-0963">Cytoplasm</keyword>
<evidence type="ECO:0000256" key="8">
    <source>
        <dbReference type="SAM" id="MobiDB-lite"/>
    </source>
</evidence>
<feature type="zinc finger region" description="TRAF-type" evidence="7">
    <location>
        <begin position="235"/>
        <end position="282"/>
    </location>
</feature>
<sequence length="505" mass="57306">MSETNVEVNPTKIPAESDEIKEKKTKRSTIEKKRTNKRNQGAPSVEPMEKSSESNTAGEIDNQKTPEPMKNPVEEVPIRAGHDVDVVFLDQLDKAYECINCNRILRVPFLFEDCGHRCCSGCVPDIFRGTSKCPVDKKNLKKDRVHLDKAFQEHMDSLGVKCSYHTEGCLWTGILGELGSHLNQCEYKILSCPRQCGIELQRRYLEKHIQNDCAKRVKQCQYCGTKLLSANEIKHSAQCTEYPIPCPNKCEKTAIPRGELTAHLKNECSKQYISCPFYGHGCGFRGRKHTIDPHIEQSVITHLNLINASIKQMSLLIEAQTKSYAEVRSLLESQIKRTTALERGFGATFLWKIDSFAEKLNLAKSGKQNAIFSPPFYTHRYGYRMALSVSLYGNGDAFGKFMSVYACLFRGDHDSLLEWPFSHQLTFTLIDQNPVISARKPINYTIKPNLTGDYNQFLGKPTTERNSCFGAPRFVKLETLETSTYVVNDEIYLKIEMNLDRVASI</sequence>
<keyword evidence="5 7" id="KW-0863">Zinc-finger</keyword>
<keyword evidence="6 7" id="KW-0862">Zinc</keyword>
<dbReference type="Proteomes" id="UP000050795">
    <property type="component" value="Unassembled WGS sequence"/>
</dbReference>
<keyword evidence="4" id="KW-0677">Repeat</keyword>
<dbReference type="PANTHER" id="PTHR10131">
    <property type="entry name" value="TNF RECEPTOR ASSOCIATED FACTOR"/>
    <property type="match status" value="1"/>
</dbReference>
<feature type="domain" description="RING-type" evidence="9">
    <location>
        <begin position="98"/>
        <end position="137"/>
    </location>
</feature>
<dbReference type="GO" id="GO:0008270">
    <property type="term" value="F:zinc ion binding"/>
    <property type="evidence" value="ECO:0007669"/>
    <property type="project" value="UniProtKB-KW"/>
</dbReference>
<evidence type="ECO:0000313" key="12">
    <source>
        <dbReference type="Proteomes" id="UP000050795"/>
    </source>
</evidence>
<feature type="domain" description="MATH" evidence="10">
    <location>
        <begin position="346"/>
        <end position="497"/>
    </location>
</feature>
<dbReference type="GO" id="GO:0005737">
    <property type="term" value="C:cytoplasm"/>
    <property type="evidence" value="ECO:0007669"/>
    <property type="project" value="UniProtKB-SubCell"/>
</dbReference>
<keyword evidence="3 7" id="KW-0479">Metal-binding</keyword>
<keyword evidence="12" id="KW-1185">Reference proteome</keyword>
<feature type="region of interest" description="Disordered" evidence="8">
    <location>
        <begin position="1"/>
        <end position="69"/>
    </location>
</feature>
<dbReference type="Pfam" id="PF02176">
    <property type="entry name" value="zf-TRAF"/>
    <property type="match status" value="2"/>
</dbReference>
<evidence type="ECO:0000256" key="3">
    <source>
        <dbReference type="ARBA" id="ARBA00022723"/>
    </source>
</evidence>
<evidence type="ECO:0000256" key="2">
    <source>
        <dbReference type="ARBA" id="ARBA00022490"/>
    </source>
</evidence>
<dbReference type="FunFam" id="3.30.40.10:FF:000121">
    <property type="entry name" value="TNF receptor-associated factor"/>
    <property type="match status" value="1"/>
</dbReference>
<dbReference type="SMART" id="SM00061">
    <property type="entry name" value="MATH"/>
    <property type="match status" value="1"/>
</dbReference>
<dbReference type="InterPro" id="IPR001293">
    <property type="entry name" value="Znf_TRAF"/>
</dbReference>
<dbReference type="GO" id="GO:0042981">
    <property type="term" value="P:regulation of apoptotic process"/>
    <property type="evidence" value="ECO:0007669"/>
    <property type="project" value="InterPro"/>
</dbReference>
<dbReference type="PIRSF" id="PIRSF015614">
    <property type="entry name" value="TRAF"/>
    <property type="match status" value="1"/>
</dbReference>
<feature type="zinc finger region" description="TRAF-type" evidence="7">
    <location>
        <begin position="180"/>
        <end position="223"/>
    </location>
</feature>
<organism evidence="12 13">
    <name type="scientific">Trichobilharzia regenti</name>
    <name type="common">Nasal bird schistosome</name>
    <dbReference type="NCBI Taxonomy" id="157069"/>
    <lineage>
        <taxon>Eukaryota</taxon>
        <taxon>Metazoa</taxon>
        <taxon>Spiralia</taxon>
        <taxon>Lophotrochozoa</taxon>
        <taxon>Platyhelminthes</taxon>
        <taxon>Trematoda</taxon>
        <taxon>Digenea</taxon>
        <taxon>Strigeidida</taxon>
        <taxon>Schistosomatoidea</taxon>
        <taxon>Schistosomatidae</taxon>
        <taxon>Trichobilharzia</taxon>
    </lineage>
</organism>
<dbReference type="Gene3D" id="2.60.210.10">
    <property type="entry name" value="Apoptosis, Tumor Necrosis Factor Receptor Associated Protein 2, Chain A"/>
    <property type="match status" value="1"/>
</dbReference>
<dbReference type="InterPro" id="IPR049342">
    <property type="entry name" value="TRAF1-6_MATH_dom"/>
</dbReference>
<evidence type="ECO:0000313" key="13">
    <source>
        <dbReference type="WBParaSite" id="TREG1_39120.1"/>
    </source>
</evidence>
<comment type="subcellular location">
    <subcellularLocation>
        <location evidence="1">Cytoplasm</location>
    </subcellularLocation>
</comment>
<evidence type="ECO:0000256" key="7">
    <source>
        <dbReference type="PROSITE-ProRule" id="PRU00207"/>
    </source>
</evidence>
<protein>
    <submittedName>
        <fullName evidence="13">TNF receptor-associated factor</fullName>
    </submittedName>
</protein>
<dbReference type="SUPFAM" id="SSF49599">
    <property type="entry name" value="TRAF domain-like"/>
    <property type="match status" value="3"/>
</dbReference>
<evidence type="ECO:0000256" key="5">
    <source>
        <dbReference type="ARBA" id="ARBA00022771"/>
    </source>
</evidence>
<name>A0AA85JRY1_TRIRE</name>
<feature type="domain" description="TRAF-type" evidence="11">
    <location>
        <begin position="180"/>
        <end position="223"/>
    </location>
</feature>
<dbReference type="PROSITE" id="PS50145">
    <property type="entry name" value="ZF_TRAF"/>
    <property type="match status" value="2"/>
</dbReference>
<proteinExistence type="predicted"/>
<dbReference type="WBParaSite" id="TREG1_39120.1">
    <property type="protein sequence ID" value="TREG1_39120.1"/>
    <property type="gene ID" value="TREG1_39120"/>
</dbReference>
<reference evidence="12" key="1">
    <citation type="submission" date="2022-06" db="EMBL/GenBank/DDBJ databases">
        <authorList>
            <person name="Berger JAMES D."/>
            <person name="Berger JAMES D."/>
        </authorList>
    </citation>
    <scope>NUCLEOTIDE SEQUENCE [LARGE SCALE GENOMIC DNA]</scope>
</reference>
<feature type="domain" description="TRAF-type" evidence="11">
    <location>
        <begin position="235"/>
        <end position="282"/>
    </location>
</feature>
<dbReference type="Gene3D" id="3.30.40.10">
    <property type="entry name" value="Zinc/RING finger domain, C3HC4 (zinc finger)"/>
    <property type="match status" value="3"/>
</dbReference>
<evidence type="ECO:0000259" key="11">
    <source>
        <dbReference type="PROSITE" id="PS50145"/>
    </source>
</evidence>
<feature type="compositionally biased region" description="Basic and acidic residues" evidence="8">
    <location>
        <begin position="18"/>
        <end position="33"/>
    </location>
</feature>
<dbReference type="SUPFAM" id="SSF57850">
    <property type="entry name" value="RING/U-box"/>
    <property type="match status" value="1"/>
</dbReference>
<dbReference type="CDD" id="cd00270">
    <property type="entry name" value="MATH_TRAF_C"/>
    <property type="match status" value="1"/>
</dbReference>
<evidence type="ECO:0000256" key="4">
    <source>
        <dbReference type="ARBA" id="ARBA00022737"/>
    </source>
</evidence>
<dbReference type="InterPro" id="IPR013083">
    <property type="entry name" value="Znf_RING/FYVE/PHD"/>
</dbReference>
<evidence type="ECO:0000259" key="10">
    <source>
        <dbReference type="PROSITE" id="PS50144"/>
    </source>
</evidence>
<evidence type="ECO:0000256" key="1">
    <source>
        <dbReference type="ARBA" id="ARBA00004496"/>
    </source>
</evidence>
<dbReference type="InterPro" id="IPR012227">
    <property type="entry name" value="TNF_rcpt-assoc_TRAF_met"/>
</dbReference>
<reference evidence="13" key="2">
    <citation type="submission" date="2023-11" db="UniProtKB">
        <authorList>
            <consortium name="WormBaseParasite"/>
        </authorList>
    </citation>
    <scope>IDENTIFICATION</scope>
</reference>
<evidence type="ECO:0000259" key="9">
    <source>
        <dbReference type="PROSITE" id="PS50089"/>
    </source>
</evidence>
<dbReference type="Pfam" id="PF21355">
    <property type="entry name" value="TRAF-mep_MATH"/>
    <property type="match status" value="1"/>
</dbReference>
<accession>A0AA85JRY1</accession>
<dbReference type="PROSITE" id="PS50144">
    <property type="entry name" value="MATH"/>
    <property type="match status" value="1"/>
</dbReference>
<dbReference type="GO" id="GO:0007165">
    <property type="term" value="P:signal transduction"/>
    <property type="evidence" value="ECO:0007669"/>
    <property type="project" value="InterPro"/>
</dbReference>
<dbReference type="InterPro" id="IPR008974">
    <property type="entry name" value="TRAF-like"/>
</dbReference>
<dbReference type="AlphaFoldDB" id="A0AA85JRY1"/>
<dbReference type="InterPro" id="IPR001841">
    <property type="entry name" value="Znf_RING"/>
</dbReference>
<dbReference type="PANTHER" id="PTHR10131:SF151">
    <property type="entry name" value="TNF RECEPTOR ASSOCIATED FACTOR (TRAF) HOMOLOG"/>
    <property type="match status" value="1"/>
</dbReference>
<dbReference type="GO" id="GO:0043122">
    <property type="term" value="P:regulation of canonical NF-kappaB signal transduction"/>
    <property type="evidence" value="ECO:0007669"/>
    <property type="project" value="TreeGrafter"/>
</dbReference>
<dbReference type="CDD" id="cd23126">
    <property type="entry name" value="mRING-HC-C3HC3D_TRAF4-like"/>
    <property type="match status" value="1"/>
</dbReference>
<dbReference type="PROSITE" id="PS50089">
    <property type="entry name" value="ZF_RING_2"/>
    <property type="match status" value="1"/>
</dbReference>